<dbReference type="InterPro" id="IPR043128">
    <property type="entry name" value="Rev_trsase/Diguanyl_cyclase"/>
</dbReference>
<dbReference type="PANTHER" id="PTHR33064:SF29">
    <property type="entry name" value="PEPTIDASE A2 DOMAIN-CONTAINING PROTEIN-RELATED"/>
    <property type="match status" value="1"/>
</dbReference>
<dbReference type="Pfam" id="PF00078">
    <property type="entry name" value="RVT_1"/>
    <property type="match status" value="1"/>
</dbReference>
<evidence type="ECO:0000313" key="5">
    <source>
        <dbReference type="Proteomes" id="UP000269221"/>
    </source>
</evidence>
<dbReference type="InterPro" id="IPR043502">
    <property type="entry name" value="DNA/RNA_pol_sf"/>
</dbReference>
<dbReference type="Gene3D" id="3.30.70.270">
    <property type="match status" value="1"/>
</dbReference>
<dbReference type="Gene3D" id="3.10.10.10">
    <property type="entry name" value="HIV Type 1 Reverse Transcriptase, subunit A, domain 1"/>
    <property type="match status" value="1"/>
</dbReference>
<dbReference type="InterPro" id="IPR051320">
    <property type="entry name" value="Viral_Replic_Matur_Polypro"/>
</dbReference>
<protein>
    <recommendedName>
        <fullName evidence="2">ribonuclease H</fullName>
        <ecNumber evidence="2">3.1.26.4</ecNumber>
    </recommendedName>
</protein>
<dbReference type="AlphaFoldDB" id="A0A3M0JXQ5"/>
<reference evidence="4 5" key="1">
    <citation type="submission" date="2018-07" db="EMBL/GenBank/DDBJ databases">
        <title>A high quality draft genome assembly of the barn swallow (H. rustica rustica).</title>
        <authorList>
            <person name="Formenti G."/>
            <person name="Chiara M."/>
            <person name="Poveda L."/>
            <person name="Francoijs K.-J."/>
            <person name="Bonisoli-Alquati A."/>
            <person name="Canova L."/>
            <person name="Gianfranceschi L."/>
            <person name="Horner D.S."/>
            <person name="Saino N."/>
        </authorList>
    </citation>
    <scope>NUCLEOTIDE SEQUENCE [LARGE SCALE GENOMIC DNA]</scope>
    <source>
        <strain evidence="4">Chelidonia</strain>
        <tissue evidence="4">Blood</tissue>
    </source>
</reference>
<dbReference type="GO" id="GO:0004523">
    <property type="term" value="F:RNA-DNA hybrid ribonuclease activity"/>
    <property type="evidence" value="ECO:0007669"/>
    <property type="project" value="UniProtKB-EC"/>
</dbReference>
<dbReference type="Proteomes" id="UP000269221">
    <property type="component" value="Unassembled WGS sequence"/>
</dbReference>
<gene>
    <name evidence="4" type="ORF">DUI87_18744</name>
</gene>
<dbReference type="OrthoDB" id="9950135at2759"/>
<evidence type="ECO:0000259" key="3">
    <source>
        <dbReference type="Pfam" id="PF00078"/>
    </source>
</evidence>
<feature type="domain" description="Reverse transcriptase" evidence="3">
    <location>
        <begin position="59"/>
        <end position="135"/>
    </location>
</feature>
<evidence type="ECO:0000256" key="1">
    <source>
        <dbReference type="ARBA" id="ARBA00010879"/>
    </source>
</evidence>
<keyword evidence="5" id="KW-1185">Reference proteome</keyword>
<dbReference type="SUPFAM" id="SSF56672">
    <property type="entry name" value="DNA/RNA polymerases"/>
    <property type="match status" value="1"/>
</dbReference>
<evidence type="ECO:0000313" key="4">
    <source>
        <dbReference type="EMBL" id="RMC05548.1"/>
    </source>
</evidence>
<organism evidence="4 5">
    <name type="scientific">Hirundo rustica rustica</name>
    <dbReference type="NCBI Taxonomy" id="333673"/>
    <lineage>
        <taxon>Eukaryota</taxon>
        <taxon>Metazoa</taxon>
        <taxon>Chordata</taxon>
        <taxon>Craniata</taxon>
        <taxon>Vertebrata</taxon>
        <taxon>Euteleostomi</taxon>
        <taxon>Archelosauria</taxon>
        <taxon>Archosauria</taxon>
        <taxon>Dinosauria</taxon>
        <taxon>Saurischia</taxon>
        <taxon>Theropoda</taxon>
        <taxon>Coelurosauria</taxon>
        <taxon>Aves</taxon>
        <taxon>Neognathae</taxon>
        <taxon>Neoaves</taxon>
        <taxon>Telluraves</taxon>
        <taxon>Australaves</taxon>
        <taxon>Passeriformes</taxon>
        <taxon>Sylvioidea</taxon>
        <taxon>Hirundinidae</taxon>
        <taxon>Hirundo</taxon>
    </lineage>
</organism>
<comment type="similarity">
    <text evidence="1">Belongs to the beta type-B retroviral polymerase family. HERV class-II K(HML-2) pol subfamily.</text>
</comment>
<comment type="caution">
    <text evidence="4">The sequence shown here is derived from an EMBL/GenBank/DDBJ whole genome shotgun (WGS) entry which is preliminary data.</text>
</comment>
<proteinExistence type="inferred from homology"/>
<name>A0A3M0JXQ5_HIRRU</name>
<sequence>MRHQTQSWKILSGVGNGRTKEFSAPIDWNFPPEQSQNPAEVQKYLKEKYDDNSNEKNLIVRSWFLAYAYQCRPQFAFTWMAVQYTWNQLPQGWKHSPTICHGLIQAALEKGEALEHLQYINDIIVLGNTAMEVVEKGENVARGHEKNDTHS</sequence>
<accession>A0A3M0JXQ5</accession>
<dbReference type="InterPro" id="IPR000477">
    <property type="entry name" value="RT_dom"/>
</dbReference>
<dbReference type="EMBL" id="QRBI01000123">
    <property type="protein sequence ID" value="RMC05548.1"/>
    <property type="molecule type" value="Genomic_DNA"/>
</dbReference>
<evidence type="ECO:0000256" key="2">
    <source>
        <dbReference type="ARBA" id="ARBA00012180"/>
    </source>
</evidence>
<dbReference type="EC" id="3.1.26.4" evidence="2"/>
<dbReference type="PANTHER" id="PTHR33064">
    <property type="entry name" value="POL PROTEIN"/>
    <property type="match status" value="1"/>
</dbReference>